<protein>
    <submittedName>
        <fullName evidence="2">Uncharacterized protein</fullName>
    </submittedName>
</protein>
<evidence type="ECO:0000313" key="1">
    <source>
        <dbReference type="Proteomes" id="UP000887565"/>
    </source>
</evidence>
<dbReference type="Proteomes" id="UP000887565">
    <property type="component" value="Unplaced"/>
</dbReference>
<organism evidence="1 2">
    <name type="scientific">Romanomermis culicivorax</name>
    <name type="common">Nematode worm</name>
    <dbReference type="NCBI Taxonomy" id="13658"/>
    <lineage>
        <taxon>Eukaryota</taxon>
        <taxon>Metazoa</taxon>
        <taxon>Ecdysozoa</taxon>
        <taxon>Nematoda</taxon>
        <taxon>Enoplea</taxon>
        <taxon>Dorylaimia</taxon>
        <taxon>Mermithida</taxon>
        <taxon>Mermithoidea</taxon>
        <taxon>Mermithidae</taxon>
        <taxon>Romanomermis</taxon>
    </lineage>
</organism>
<dbReference type="WBParaSite" id="nRc.2.0.1.t43169-RA">
    <property type="protein sequence ID" value="nRc.2.0.1.t43169-RA"/>
    <property type="gene ID" value="nRc.2.0.1.g43169"/>
</dbReference>
<sequence>MASNNFDIVDNILRIGAHDYSDSILTAQFRDLTTTVSPITLIYMIYSSILTLPLTKKMQDSNIDAIFVRKVSTNLKIVISYKTVGDGLSLKVVDIDARVTPKFYPMNSILSKNVFQKLKKMKKSTTITPSSFIESIKELHRLTFSFLFDRGPVVIEASTSKQPLEIDPNFLQSSYMPNGFVEVQPYLDRDISLSHYLDQLSSESTSVIKFNGNSLTKILISKLQSGAVGDNPHPSPLTFVEEVNLNPYENIVDALTTMNFVQHSDQLLARFSYCIRRLNRHNPHGFQSFFLGQLMTYKNRAVNKYFFHHEDQHQKSVTSIVFKVRSSENGVLVDMIEPVQNADLLFYSNELVNKIPPLGKLNLKKRRSIP</sequence>
<accession>A0A915KXH1</accession>
<reference evidence="2" key="1">
    <citation type="submission" date="2022-11" db="UniProtKB">
        <authorList>
            <consortium name="WormBaseParasite"/>
        </authorList>
    </citation>
    <scope>IDENTIFICATION</scope>
</reference>
<evidence type="ECO:0000313" key="2">
    <source>
        <dbReference type="WBParaSite" id="nRc.2.0.1.t43169-RA"/>
    </source>
</evidence>
<proteinExistence type="predicted"/>
<dbReference type="AlphaFoldDB" id="A0A915KXH1"/>
<name>A0A915KXH1_ROMCU</name>
<keyword evidence="1" id="KW-1185">Reference proteome</keyword>